<reference evidence="2 3" key="1">
    <citation type="journal article" date="2013" name="Nat. Commun.">
        <title>Genome analysis reveals insights into physiology and longevity of the Brandt's bat Myotis brandtii.</title>
        <authorList>
            <person name="Seim I."/>
            <person name="Fang X."/>
            <person name="Xiong Z."/>
            <person name="Lobanov A.V."/>
            <person name="Huang Z."/>
            <person name="Ma S."/>
            <person name="Feng Y."/>
            <person name="Turanov A.A."/>
            <person name="Zhu Y."/>
            <person name="Lenz T.L."/>
            <person name="Gerashchenko M.V."/>
            <person name="Fan D."/>
            <person name="Hee Yim S."/>
            <person name="Yao X."/>
            <person name="Jordan D."/>
            <person name="Xiong Y."/>
            <person name="Ma Y."/>
            <person name="Lyapunov A.N."/>
            <person name="Chen G."/>
            <person name="Kulakova O.I."/>
            <person name="Sun Y."/>
            <person name="Lee S.G."/>
            <person name="Bronson R.T."/>
            <person name="Moskalev A.A."/>
            <person name="Sunyaev S.R."/>
            <person name="Zhang G."/>
            <person name="Krogh A."/>
            <person name="Wang J."/>
            <person name="Gladyshev V.N."/>
        </authorList>
    </citation>
    <scope>NUCLEOTIDE SEQUENCE [LARGE SCALE GENOMIC DNA]</scope>
</reference>
<proteinExistence type="predicted"/>
<sequence>MDFCAGNYGLNSQITRQGPSQEGMAGPSHREGSQLSDTSKKKSNKDLGLGRSLGTNSPGGKRAVAAA</sequence>
<protein>
    <submittedName>
        <fullName evidence="2">Uncharacterized protein</fullName>
    </submittedName>
</protein>
<accession>S7NKI2</accession>
<organism evidence="2 3">
    <name type="scientific">Myotis brandtii</name>
    <name type="common">Brandt's bat</name>
    <dbReference type="NCBI Taxonomy" id="109478"/>
    <lineage>
        <taxon>Eukaryota</taxon>
        <taxon>Metazoa</taxon>
        <taxon>Chordata</taxon>
        <taxon>Craniata</taxon>
        <taxon>Vertebrata</taxon>
        <taxon>Euteleostomi</taxon>
        <taxon>Mammalia</taxon>
        <taxon>Eutheria</taxon>
        <taxon>Laurasiatheria</taxon>
        <taxon>Chiroptera</taxon>
        <taxon>Yangochiroptera</taxon>
        <taxon>Vespertilionidae</taxon>
        <taxon>Myotis</taxon>
    </lineage>
</organism>
<evidence type="ECO:0000313" key="3">
    <source>
        <dbReference type="Proteomes" id="UP000052978"/>
    </source>
</evidence>
<dbReference type="EMBL" id="KE164326">
    <property type="protein sequence ID" value="EPQ17040.1"/>
    <property type="molecule type" value="Genomic_DNA"/>
</dbReference>
<feature type="compositionally biased region" description="Polar residues" evidence="1">
    <location>
        <begin position="9"/>
        <end position="20"/>
    </location>
</feature>
<evidence type="ECO:0000313" key="2">
    <source>
        <dbReference type="EMBL" id="EPQ17040.1"/>
    </source>
</evidence>
<feature type="region of interest" description="Disordered" evidence="1">
    <location>
        <begin position="1"/>
        <end position="67"/>
    </location>
</feature>
<gene>
    <name evidence="2" type="ORF">D623_10022435</name>
</gene>
<name>S7NKI2_MYOBR</name>
<dbReference type="AlphaFoldDB" id="S7NKI2"/>
<evidence type="ECO:0000256" key="1">
    <source>
        <dbReference type="SAM" id="MobiDB-lite"/>
    </source>
</evidence>
<dbReference type="Proteomes" id="UP000052978">
    <property type="component" value="Unassembled WGS sequence"/>
</dbReference>
<keyword evidence="3" id="KW-1185">Reference proteome</keyword>